<sequence>MSGVYPDRLELAPQLVCALQYRSLQRNPLALFWFYSLLFTFVVLICHDTVIVISLLFFREMMATHFRILKCILIILLYGGNAADVFKENAGYHVVEICSDFSRWNIAIPPTAHWISDLCDAIVKVERQGHIFSETTVDINFIFNVFLSTVSDEISDADARMLSTDKAAPGLITLFDSNSSHARADQLIAINGKQMVFDIRNIHLALPTESCGQMFLIVALWNSSDDVEKTLMSTIAWPFQVTCETNADLALYVELEPFPPAHGIFVHNMTIEFGIPMSQQLMGTNPFAYCWFRKRPKSNVNSSSFLRRTSVSVPKVMAYLTQKAHSLLAKSLVRYDTLEYRLGDEILHGDQLIDLLLDQSSPEIKQGQKIQLNTSQLQLFTTSICGEAWMVFRLDLEDVNVENNFAVIPVIIDCSVLSESLNTNMETCGVVPSEFSMGRSALMFTSMQFGSAMSLNAFLYKTEEKTYLPLRGNENFVPEILDAFRMIQLERNRLSKLNQCPFHPELRLNFNTTLFGHLYHLILLLNESWIPSNQTEEQRAQQEKILLISQALGGLLFASTSYNSVPAYFMDSVLNGLFSYWPFFPFDLSSIQSASPPAQDINPSLQSWHERFAKVVTHFMRTTVYADYEGKPNPDTGLQNFLNQLLWSPDALQSATLSKNSVDKLRQFLLLVLQKNLPRTFDDLPSAISNALTSFSEEVRSLIPVEEAQVWIGINTVYHAVQQSIKLLSLTHDEWKSDVAPNQGDISDKLAVLGSMISAVNTSVVVTRLTLLIRKIQESVSLNKQWILMEGMSDTALDAELYCRTLALNRIRFRENPEAGNLFNELDRITFWKRDSGVIYRGDISGITGRLYWNRIAFSGTKQLNPNLKFAA</sequence>
<proteinExistence type="predicted"/>
<evidence type="ECO:0000256" key="1">
    <source>
        <dbReference type="SAM" id="Phobius"/>
    </source>
</evidence>
<accession>A0ABR0A741</accession>
<keyword evidence="1" id="KW-0812">Transmembrane</keyword>
<gene>
    <name evidence="2" type="ORF">OUZ56_002895</name>
</gene>
<comment type="caution">
    <text evidence="2">The sequence shown here is derived from an EMBL/GenBank/DDBJ whole genome shotgun (WGS) entry which is preliminary data.</text>
</comment>
<keyword evidence="3" id="KW-1185">Reference proteome</keyword>
<reference evidence="2 3" key="1">
    <citation type="journal article" date="2023" name="Nucleic Acids Res.">
        <title>The hologenome of Daphnia magna reveals possible DNA methylation and microbiome-mediated evolution of the host genome.</title>
        <authorList>
            <person name="Chaturvedi A."/>
            <person name="Li X."/>
            <person name="Dhandapani V."/>
            <person name="Marshall H."/>
            <person name="Kissane S."/>
            <person name="Cuenca-Cambronero M."/>
            <person name="Asole G."/>
            <person name="Calvet F."/>
            <person name="Ruiz-Romero M."/>
            <person name="Marangio P."/>
            <person name="Guigo R."/>
            <person name="Rago D."/>
            <person name="Mirbahai L."/>
            <person name="Eastwood N."/>
            <person name="Colbourne J.K."/>
            <person name="Zhou J."/>
            <person name="Mallon E."/>
            <person name="Orsini L."/>
        </authorList>
    </citation>
    <scope>NUCLEOTIDE SEQUENCE [LARGE SCALE GENOMIC DNA]</scope>
    <source>
        <strain evidence="2">LRV0_1</strain>
    </source>
</reference>
<feature type="transmembrane region" description="Helical" evidence="1">
    <location>
        <begin position="32"/>
        <end position="56"/>
    </location>
</feature>
<dbReference type="EMBL" id="JAOYFB010000036">
    <property type="protein sequence ID" value="KAK4020959.1"/>
    <property type="molecule type" value="Genomic_DNA"/>
</dbReference>
<keyword evidence="1" id="KW-0472">Membrane</keyword>
<name>A0ABR0A741_9CRUS</name>
<evidence type="ECO:0000313" key="2">
    <source>
        <dbReference type="EMBL" id="KAK4020959.1"/>
    </source>
</evidence>
<dbReference type="Proteomes" id="UP001234178">
    <property type="component" value="Unassembled WGS sequence"/>
</dbReference>
<evidence type="ECO:0000313" key="3">
    <source>
        <dbReference type="Proteomes" id="UP001234178"/>
    </source>
</evidence>
<keyword evidence="1" id="KW-1133">Transmembrane helix</keyword>
<organism evidence="2 3">
    <name type="scientific">Daphnia magna</name>
    <dbReference type="NCBI Taxonomy" id="35525"/>
    <lineage>
        <taxon>Eukaryota</taxon>
        <taxon>Metazoa</taxon>
        <taxon>Ecdysozoa</taxon>
        <taxon>Arthropoda</taxon>
        <taxon>Crustacea</taxon>
        <taxon>Branchiopoda</taxon>
        <taxon>Diplostraca</taxon>
        <taxon>Cladocera</taxon>
        <taxon>Anomopoda</taxon>
        <taxon>Daphniidae</taxon>
        <taxon>Daphnia</taxon>
    </lineage>
</organism>
<protein>
    <submittedName>
        <fullName evidence="2">Uncharacterized protein</fullName>
    </submittedName>
</protein>